<evidence type="ECO:0000313" key="9">
    <source>
        <dbReference type="EMBL" id="EYU38534.1"/>
    </source>
</evidence>
<dbReference type="GO" id="GO:0061630">
    <property type="term" value="F:ubiquitin protein ligase activity"/>
    <property type="evidence" value="ECO:0007669"/>
    <property type="project" value="UniProtKB-EC"/>
</dbReference>
<accession>A0A022REW4</accession>
<evidence type="ECO:0000256" key="4">
    <source>
        <dbReference type="ARBA" id="ARBA00022723"/>
    </source>
</evidence>
<protein>
    <recommendedName>
        <fullName evidence="2">RING-type E3 ubiquitin transferase</fullName>
        <ecNumber evidence="2">2.3.2.27</ecNumber>
    </recommendedName>
</protein>
<keyword evidence="10" id="KW-1185">Reference proteome</keyword>
<evidence type="ECO:0000256" key="1">
    <source>
        <dbReference type="ARBA" id="ARBA00000900"/>
    </source>
</evidence>
<dbReference type="EMBL" id="KI630480">
    <property type="protein sequence ID" value="EYU38534.1"/>
    <property type="molecule type" value="Genomic_DNA"/>
</dbReference>
<keyword evidence="3" id="KW-0808">Transferase</keyword>
<evidence type="ECO:0000256" key="3">
    <source>
        <dbReference type="ARBA" id="ARBA00022679"/>
    </source>
</evidence>
<dbReference type="STRING" id="4155.A0A022REW4"/>
<name>A0A022REW4_ERYGU</name>
<dbReference type="Pfam" id="PF26192">
    <property type="entry name" value="RNF157-like_N"/>
    <property type="match status" value="1"/>
</dbReference>
<dbReference type="PANTHER" id="PTHR22996">
    <property type="entry name" value="MAHOGUNIN"/>
    <property type="match status" value="1"/>
</dbReference>
<feature type="non-terminal residue" evidence="9">
    <location>
        <position position="104"/>
    </location>
</feature>
<evidence type="ECO:0000256" key="6">
    <source>
        <dbReference type="ARBA" id="ARBA00022786"/>
    </source>
</evidence>
<keyword evidence="5" id="KW-0863">Zinc-finger</keyword>
<dbReference type="EC" id="2.3.2.27" evidence="2"/>
<feature type="domain" description="MGRN1/RNF157-like N-terminal" evidence="8">
    <location>
        <begin position="54"/>
        <end position="89"/>
    </location>
</feature>
<evidence type="ECO:0000256" key="5">
    <source>
        <dbReference type="ARBA" id="ARBA00022771"/>
    </source>
</evidence>
<dbReference type="GO" id="GO:0008270">
    <property type="term" value="F:zinc ion binding"/>
    <property type="evidence" value="ECO:0007669"/>
    <property type="project" value="UniProtKB-KW"/>
</dbReference>
<evidence type="ECO:0000256" key="2">
    <source>
        <dbReference type="ARBA" id="ARBA00012483"/>
    </source>
</evidence>
<keyword evidence="7" id="KW-0862">Zinc</keyword>
<dbReference type="PANTHER" id="PTHR22996:SF0">
    <property type="entry name" value="RE60872P-RELATED"/>
    <property type="match status" value="1"/>
</dbReference>
<evidence type="ECO:0000259" key="8">
    <source>
        <dbReference type="Pfam" id="PF26192"/>
    </source>
</evidence>
<dbReference type="InterPro" id="IPR058981">
    <property type="entry name" value="MGRN1/RNF157-like_N"/>
</dbReference>
<gene>
    <name evidence="9" type="ORF">MIMGU_mgv1a0110001mg</name>
</gene>
<comment type="catalytic activity">
    <reaction evidence="1">
        <text>S-ubiquitinyl-[E2 ubiquitin-conjugating enzyme]-L-cysteine + [acceptor protein]-L-lysine = [E2 ubiquitin-conjugating enzyme]-L-cysteine + N(6)-ubiquitinyl-[acceptor protein]-L-lysine.</text>
        <dbReference type="EC" id="2.3.2.27"/>
    </reaction>
</comment>
<evidence type="ECO:0000313" key="10">
    <source>
        <dbReference type="Proteomes" id="UP000030748"/>
    </source>
</evidence>
<proteinExistence type="predicted"/>
<dbReference type="AlphaFoldDB" id="A0A022REW4"/>
<reference evidence="9 10" key="1">
    <citation type="journal article" date="2013" name="Proc. Natl. Acad. Sci. U.S.A.">
        <title>Fine-scale variation in meiotic recombination in Mimulus inferred from population shotgun sequencing.</title>
        <authorList>
            <person name="Hellsten U."/>
            <person name="Wright K.M."/>
            <person name="Jenkins J."/>
            <person name="Shu S."/>
            <person name="Yuan Y."/>
            <person name="Wessler S.R."/>
            <person name="Schmutz J."/>
            <person name="Willis J.H."/>
            <person name="Rokhsar D.S."/>
        </authorList>
    </citation>
    <scope>NUCLEOTIDE SEQUENCE [LARGE SCALE GENOMIC DNA]</scope>
    <source>
        <strain evidence="10">cv. DUN x IM62</strain>
    </source>
</reference>
<sequence>MPMPMPLPAPYDHHHAAAHANWANGRYPYPMMPPAPAPAPYVEHQKAVTIRNDVNLKKETLRIDPDEENPGKHLVSFTFDATVAGSSFMLMIIYNDSAGLHFSL</sequence>
<evidence type="ECO:0000256" key="7">
    <source>
        <dbReference type="ARBA" id="ARBA00022833"/>
    </source>
</evidence>
<dbReference type="InterPro" id="IPR045194">
    <property type="entry name" value="MGRN1/RNF157-like"/>
</dbReference>
<keyword evidence="4" id="KW-0479">Metal-binding</keyword>
<dbReference type="Proteomes" id="UP000030748">
    <property type="component" value="Unassembled WGS sequence"/>
</dbReference>
<keyword evidence="6" id="KW-0833">Ubl conjugation pathway</keyword>
<organism evidence="9 10">
    <name type="scientific">Erythranthe guttata</name>
    <name type="common">Yellow monkey flower</name>
    <name type="synonym">Mimulus guttatus</name>
    <dbReference type="NCBI Taxonomy" id="4155"/>
    <lineage>
        <taxon>Eukaryota</taxon>
        <taxon>Viridiplantae</taxon>
        <taxon>Streptophyta</taxon>
        <taxon>Embryophyta</taxon>
        <taxon>Tracheophyta</taxon>
        <taxon>Spermatophyta</taxon>
        <taxon>Magnoliopsida</taxon>
        <taxon>eudicotyledons</taxon>
        <taxon>Gunneridae</taxon>
        <taxon>Pentapetalae</taxon>
        <taxon>asterids</taxon>
        <taxon>lamiids</taxon>
        <taxon>Lamiales</taxon>
        <taxon>Phrymaceae</taxon>
        <taxon>Erythranthe</taxon>
    </lineage>
</organism>